<dbReference type="Pfam" id="PF01663">
    <property type="entry name" value="Phosphodiest"/>
    <property type="match status" value="1"/>
</dbReference>
<dbReference type="InterPro" id="IPR017850">
    <property type="entry name" value="Alkaline_phosphatase_core_sf"/>
</dbReference>
<evidence type="ECO:0000313" key="2">
    <source>
        <dbReference type="EMBL" id="SFG15926.1"/>
    </source>
</evidence>
<organism evidence="2 3">
    <name type="scientific">Actinopolymorpha cephalotaxi</name>
    <dbReference type="NCBI Taxonomy" id="504797"/>
    <lineage>
        <taxon>Bacteria</taxon>
        <taxon>Bacillati</taxon>
        <taxon>Actinomycetota</taxon>
        <taxon>Actinomycetes</taxon>
        <taxon>Propionibacteriales</taxon>
        <taxon>Actinopolymorphaceae</taxon>
        <taxon>Actinopolymorpha</taxon>
    </lineage>
</organism>
<dbReference type="PANTHER" id="PTHR10151:SF120">
    <property type="entry name" value="BIS(5'-ADENOSYL)-TRIPHOSPHATASE"/>
    <property type="match status" value="1"/>
</dbReference>
<dbReference type="OrthoDB" id="9779267at2"/>
<dbReference type="Proteomes" id="UP000199052">
    <property type="component" value="Unassembled WGS sequence"/>
</dbReference>
<name>A0A1I2PQP9_9ACTN</name>
<feature type="compositionally biased region" description="Pro residues" evidence="1">
    <location>
        <begin position="11"/>
        <end position="24"/>
    </location>
</feature>
<feature type="compositionally biased region" description="Gly residues" evidence="1">
    <location>
        <begin position="1"/>
        <end position="10"/>
    </location>
</feature>
<proteinExistence type="predicted"/>
<evidence type="ECO:0000313" key="3">
    <source>
        <dbReference type="Proteomes" id="UP000199052"/>
    </source>
</evidence>
<dbReference type="SUPFAM" id="SSF53649">
    <property type="entry name" value="Alkaline phosphatase-like"/>
    <property type="match status" value="1"/>
</dbReference>
<gene>
    <name evidence="2" type="ORF">SAMN05421678_104155</name>
</gene>
<dbReference type="PANTHER" id="PTHR10151">
    <property type="entry name" value="ECTONUCLEOTIDE PYROPHOSPHATASE/PHOSPHODIESTERASE"/>
    <property type="match status" value="1"/>
</dbReference>
<feature type="region of interest" description="Disordered" evidence="1">
    <location>
        <begin position="1"/>
        <end position="30"/>
    </location>
</feature>
<evidence type="ECO:0000256" key="1">
    <source>
        <dbReference type="SAM" id="MobiDB-lite"/>
    </source>
</evidence>
<accession>A0A1I2PQP9</accession>
<dbReference type="STRING" id="504797.SAMN05421678_104155"/>
<dbReference type="Gene3D" id="3.40.720.10">
    <property type="entry name" value="Alkaline Phosphatase, subunit A"/>
    <property type="match status" value="1"/>
</dbReference>
<dbReference type="AlphaFoldDB" id="A0A1I2PQP9"/>
<dbReference type="EMBL" id="FOOI01000004">
    <property type="protein sequence ID" value="SFG15926.1"/>
    <property type="molecule type" value="Genomic_DNA"/>
</dbReference>
<reference evidence="2 3" key="1">
    <citation type="submission" date="2016-10" db="EMBL/GenBank/DDBJ databases">
        <authorList>
            <person name="de Groot N.N."/>
        </authorList>
    </citation>
    <scope>NUCLEOTIDE SEQUENCE [LARGE SCALE GENOMIC DNA]</scope>
    <source>
        <strain evidence="2 3">CPCC 202808</strain>
    </source>
</reference>
<dbReference type="GO" id="GO:0016787">
    <property type="term" value="F:hydrolase activity"/>
    <property type="evidence" value="ECO:0007669"/>
    <property type="project" value="UniProtKB-ARBA"/>
</dbReference>
<dbReference type="InterPro" id="IPR002591">
    <property type="entry name" value="Phosphodiest/P_Trfase"/>
</dbReference>
<protein>
    <submittedName>
        <fullName evidence="2">Predicted pyrophosphatase or phosphodiesterase, AlkP superfamily</fullName>
    </submittedName>
</protein>
<sequence length="402" mass="42131">MTSPEGGGRPGTPPPPSAPQPPSAPSARPGLVLPRYGAGALSDVVPSALAALGLEGERDLLGLPPADRYVVLLVDGLGWHLLHAHAEDAPFLTGPGRIRRSLTVGAPSTTSTSLTSLGTGLAPGRHGVVGYTMAVPGTDRLLNTLRWDTTVEPLVWQPHRTAFERGVSAGVAVTTVSRKAFRGSGITVAGLRGGEFVPADSAGQATAGTVEASRRGDRSLVYLYEGDLDWTGHREGVNAPAWRHQLSAADSFAARLRASLPADVVLLVTGDHGMVDVPPDARVDVDSAPELRAGVRLVGGDPRLRFLYTDPGDSGAADDVVATWRERLGDGALVLTRDDAIAAGWFGEVEDRVRPRIGDVVIAALDDLAVECRREFPMEPLMVGWHGSLTPAEMLVPLVIAG</sequence>